<dbReference type="GO" id="GO:0004601">
    <property type="term" value="F:peroxidase activity"/>
    <property type="evidence" value="ECO:0007669"/>
    <property type="project" value="UniProtKB-KW"/>
</dbReference>
<evidence type="ECO:0000256" key="5">
    <source>
        <dbReference type="ARBA" id="ARBA00023002"/>
    </source>
</evidence>
<dbReference type="PANTHER" id="PTHR33577">
    <property type="entry name" value="STERIGMATOCYSTIN BIOSYNTHESIS PEROXIDASE STCC-RELATED"/>
    <property type="match status" value="1"/>
</dbReference>
<comment type="caution">
    <text evidence="11">The sequence shown here is derived from an EMBL/GenBank/DDBJ whole genome shotgun (WGS) entry which is preliminary data.</text>
</comment>
<keyword evidence="9" id="KW-0812">Transmembrane</keyword>
<dbReference type="OrthoDB" id="407298at2759"/>
<dbReference type="AlphaFoldDB" id="A0A9Q5HWP2"/>
<dbReference type="InterPro" id="IPR036851">
    <property type="entry name" value="Chloroperoxidase-like_sf"/>
</dbReference>
<evidence type="ECO:0000313" key="12">
    <source>
        <dbReference type="Proteomes" id="UP000757232"/>
    </source>
</evidence>
<keyword evidence="4" id="KW-0479">Metal-binding</keyword>
<feature type="domain" description="Heme haloperoxidase family profile" evidence="10">
    <location>
        <begin position="60"/>
        <end position="266"/>
    </location>
</feature>
<dbReference type="InterPro" id="IPR000028">
    <property type="entry name" value="Chloroperoxidase"/>
</dbReference>
<evidence type="ECO:0000256" key="4">
    <source>
        <dbReference type="ARBA" id="ARBA00022723"/>
    </source>
</evidence>
<evidence type="ECO:0000256" key="6">
    <source>
        <dbReference type="ARBA" id="ARBA00023004"/>
    </source>
</evidence>
<keyword evidence="3" id="KW-0349">Heme</keyword>
<dbReference type="GO" id="GO:0046872">
    <property type="term" value="F:metal ion binding"/>
    <property type="evidence" value="ECO:0007669"/>
    <property type="project" value="UniProtKB-KW"/>
</dbReference>
<evidence type="ECO:0000256" key="1">
    <source>
        <dbReference type="ARBA" id="ARBA00001970"/>
    </source>
</evidence>
<evidence type="ECO:0000256" key="3">
    <source>
        <dbReference type="ARBA" id="ARBA00022617"/>
    </source>
</evidence>
<dbReference type="SUPFAM" id="SSF47571">
    <property type="entry name" value="Cloroperoxidase"/>
    <property type="match status" value="1"/>
</dbReference>
<dbReference type="Pfam" id="PF01328">
    <property type="entry name" value="Peroxidase_2"/>
    <property type="match status" value="1"/>
</dbReference>
<keyword evidence="5" id="KW-0560">Oxidoreductase</keyword>
<evidence type="ECO:0000256" key="8">
    <source>
        <dbReference type="SAM" id="MobiDB-lite"/>
    </source>
</evidence>
<keyword evidence="9" id="KW-1133">Transmembrane helix</keyword>
<keyword evidence="2" id="KW-0575">Peroxidase</keyword>
<organism evidence="11 12">
    <name type="scientific">Sanghuangporus baumii</name>
    <name type="common">Phellinus baumii</name>
    <dbReference type="NCBI Taxonomy" id="108892"/>
    <lineage>
        <taxon>Eukaryota</taxon>
        <taxon>Fungi</taxon>
        <taxon>Dikarya</taxon>
        <taxon>Basidiomycota</taxon>
        <taxon>Agaricomycotina</taxon>
        <taxon>Agaricomycetes</taxon>
        <taxon>Hymenochaetales</taxon>
        <taxon>Hymenochaetaceae</taxon>
        <taxon>Sanghuangporus</taxon>
    </lineage>
</organism>
<name>A0A9Q5HWP2_SANBA</name>
<evidence type="ECO:0000256" key="2">
    <source>
        <dbReference type="ARBA" id="ARBA00022559"/>
    </source>
</evidence>
<sequence length="311" mass="34648">MLFFKALSRIFGAISGFFTGIANNIFVFSWDFSLFLLNLVSFKRKVGEVTLKGNAGYGGKWPEYIPPKETDSRSACPALNAMANHGIIPRDGRNIPYKGLSAAIRKTYNFAPTFCYFVPKYMADLLTRDHNRDTINLHDISVHNGIEHDASLTRHDVYFQPDQSKPALDLIEDLLAAATGPNNTLTPHDLSVISTRRRREARANNSSFTLSTFHKLFGSSNSSTLLTIFGGRVNDIEVLLKEERIPDGWESRVRDPFGLTFAKFNSTVFRVELGIDGSSGLGGDYGHPTDGKAYGRSNQNSHDEKMKEISE</sequence>
<gene>
    <name evidence="11" type="ORF">A7U60_g5650</name>
</gene>
<evidence type="ECO:0000259" key="10">
    <source>
        <dbReference type="PROSITE" id="PS51405"/>
    </source>
</evidence>
<dbReference type="EMBL" id="LNZH02000193">
    <property type="protein sequence ID" value="OCB87321.1"/>
    <property type="molecule type" value="Genomic_DNA"/>
</dbReference>
<dbReference type="PROSITE" id="PS51405">
    <property type="entry name" value="HEME_HALOPEROXIDASE"/>
    <property type="match status" value="1"/>
</dbReference>
<evidence type="ECO:0000256" key="9">
    <source>
        <dbReference type="SAM" id="Phobius"/>
    </source>
</evidence>
<keyword evidence="12" id="KW-1185">Reference proteome</keyword>
<protein>
    <submittedName>
        <fullName evidence="11">Chloroperoxidase-like protein</fullName>
    </submittedName>
</protein>
<dbReference type="Gene3D" id="1.10.489.10">
    <property type="entry name" value="Chloroperoxidase-like"/>
    <property type="match status" value="1"/>
</dbReference>
<dbReference type="PANTHER" id="PTHR33577:SF18">
    <property type="entry name" value="HEME HALOPEROXIDASE FAMILY PROFILE DOMAIN-CONTAINING PROTEIN"/>
    <property type="match status" value="1"/>
</dbReference>
<evidence type="ECO:0000313" key="11">
    <source>
        <dbReference type="EMBL" id="OCB87321.1"/>
    </source>
</evidence>
<feature type="region of interest" description="Disordered" evidence="8">
    <location>
        <begin position="280"/>
        <end position="311"/>
    </location>
</feature>
<dbReference type="Proteomes" id="UP000757232">
    <property type="component" value="Unassembled WGS sequence"/>
</dbReference>
<keyword evidence="9" id="KW-0472">Membrane</keyword>
<reference evidence="11" key="1">
    <citation type="submission" date="2016-06" db="EMBL/GenBank/DDBJ databases">
        <title>Draft Genome sequence of the fungus Inonotus baumii.</title>
        <authorList>
            <person name="Zhu H."/>
            <person name="Lin W."/>
        </authorList>
    </citation>
    <scope>NUCLEOTIDE SEQUENCE</scope>
    <source>
        <strain evidence="11">821</strain>
    </source>
</reference>
<proteinExistence type="inferred from homology"/>
<feature type="transmembrane region" description="Helical" evidence="9">
    <location>
        <begin position="12"/>
        <end position="37"/>
    </location>
</feature>
<comment type="cofactor">
    <cofactor evidence="1">
        <name>heme b</name>
        <dbReference type="ChEBI" id="CHEBI:60344"/>
    </cofactor>
</comment>
<accession>A0A9Q5HWP2</accession>
<keyword evidence="6" id="KW-0408">Iron</keyword>
<feature type="compositionally biased region" description="Basic and acidic residues" evidence="8">
    <location>
        <begin position="301"/>
        <end position="311"/>
    </location>
</feature>
<comment type="similarity">
    <text evidence="7">Belongs to the chloroperoxidase family.</text>
</comment>
<evidence type="ECO:0000256" key="7">
    <source>
        <dbReference type="ARBA" id="ARBA00025795"/>
    </source>
</evidence>